<dbReference type="AlphaFoldDB" id="A0A0D2ID82"/>
<gene>
    <name evidence="2" type="ORF">Z518_08911</name>
</gene>
<sequence>MNGRGKTLLVIQDDADLLGGGLRDLGLVVGEAEDTTLADIYDSDEFRGKVEVSYEYDHGDGWDHEIAFLGRADPILRKSMMIPEDIEVGHPCAEDCGGEPGWEDLKAAFKKRNDPEGKREWYKTICANGDPKGLDPFKWDILDVNDQLCEIKQ</sequence>
<dbReference type="HOGENOM" id="CLU_138660_0_0_1"/>
<dbReference type="OrthoDB" id="407198at2759"/>
<evidence type="ECO:0000313" key="2">
    <source>
        <dbReference type="EMBL" id="KIX01186.1"/>
    </source>
</evidence>
<accession>A0A0D2ID82</accession>
<evidence type="ECO:0000313" key="3">
    <source>
        <dbReference type="Proteomes" id="UP000053617"/>
    </source>
</evidence>
<dbReference type="RefSeq" id="XP_013268322.1">
    <property type="nucleotide sequence ID" value="XM_013412868.1"/>
</dbReference>
<dbReference type="InterPro" id="IPR024047">
    <property type="entry name" value="MM3350-like_sf"/>
</dbReference>
<protein>
    <recommendedName>
        <fullName evidence="1">Plasmid pRiA4b Orf3-like domain-containing protein</fullName>
    </recommendedName>
</protein>
<reference evidence="2 3" key="1">
    <citation type="submission" date="2015-01" db="EMBL/GenBank/DDBJ databases">
        <title>The Genome Sequence of Rhinocladiella mackenzie CBS 650.93.</title>
        <authorList>
            <consortium name="The Broad Institute Genomics Platform"/>
            <person name="Cuomo C."/>
            <person name="de Hoog S."/>
            <person name="Gorbushina A."/>
            <person name="Stielow B."/>
            <person name="Teixiera M."/>
            <person name="Abouelleil A."/>
            <person name="Chapman S.B."/>
            <person name="Priest M."/>
            <person name="Young S.K."/>
            <person name="Wortman J."/>
            <person name="Nusbaum C."/>
            <person name="Birren B."/>
        </authorList>
    </citation>
    <scope>NUCLEOTIDE SEQUENCE [LARGE SCALE GENOMIC DNA]</scope>
    <source>
        <strain evidence="2 3">CBS 650.93</strain>
    </source>
</reference>
<dbReference type="VEuPathDB" id="FungiDB:Z518_08911"/>
<proteinExistence type="predicted"/>
<dbReference type="InterPro" id="IPR012912">
    <property type="entry name" value="Plasmid_pRiA4b_Orf3-like"/>
</dbReference>
<dbReference type="GeneID" id="25296982"/>
<feature type="domain" description="Plasmid pRiA4b Orf3-like" evidence="1">
    <location>
        <begin position="31"/>
        <end position="122"/>
    </location>
</feature>
<dbReference type="Pfam" id="PF07929">
    <property type="entry name" value="PRiA4_ORF3"/>
    <property type="match status" value="1"/>
</dbReference>
<dbReference type="SUPFAM" id="SSF159941">
    <property type="entry name" value="MM3350-like"/>
    <property type="match status" value="1"/>
</dbReference>
<dbReference type="STRING" id="1442369.A0A0D2ID82"/>
<name>A0A0D2ID82_9EURO</name>
<dbReference type="Proteomes" id="UP000053617">
    <property type="component" value="Unassembled WGS sequence"/>
</dbReference>
<dbReference type="EMBL" id="KN847481">
    <property type="protein sequence ID" value="KIX01186.1"/>
    <property type="molecule type" value="Genomic_DNA"/>
</dbReference>
<dbReference type="Gene3D" id="3.10.290.30">
    <property type="entry name" value="MM3350-like"/>
    <property type="match status" value="1"/>
</dbReference>
<organism evidence="2 3">
    <name type="scientific">Rhinocladiella mackenziei CBS 650.93</name>
    <dbReference type="NCBI Taxonomy" id="1442369"/>
    <lineage>
        <taxon>Eukaryota</taxon>
        <taxon>Fungi</taxon>
        <taxon>Dikarya</taxon>
        <taxon>Ascomycota</taxon>
        <taxon>Pezizomycotina</taxon>
        <taxon>Eurotiomycetes</taxon>
        <taxon>Chaetothyriomycetidae</taxon>
        <taxon>Chaetothyriales</taxon>
        <taxon>Herpotrichiellaceae</taxon>
        <taxon>Rhinocladiella</taxon>
    </lineage>
</organism>
<keyword evidence="3" id="KW-1185">Reference proteome</keyword>
<evidence type="ECO:0000259" key="1">
    <source>
        <dbReference type="Pfam" id="PF07929"/>
    </source>
</evidence>